<evidence type="ECO:0000256" key="2">
    <source>
        <dbReference type="ARBA" id="ARBA00022448"/>
    </source>
</evidence>
<dbReference type="PANTHER" id="PTHR30193:SF41">
    <property type="entry name" value="DIACETYLCHITOBIOSE UPTAKE SYSTEM PERMEASE PROTEIN NGCF"/>
    <property type="match status" value="1"/>
</dbReference>
<keyword evidence="10" id="KW-1185">Reference proteome</keyword>
<evidence type="ECO:0000256" key="1">
    <source>
        <dbReference type="ARBA" id="ARBA00004651"/>
    </source>
</evidence>
<feature type="transmembrane region" description="Helical" evidence="7">
    <location>
        <begin position="164"/>
        <end position="181"/>
    </location>
</feature>
<feature type="transmembrane region" description="Helical" evidence="7">
    <location>
        <begin position="21"/>
        <end position="43"/>
    </location>
</feature>
<feature type="transmembrane region" description="Helical" evidence="7">
    <location>
        <begin position="223"/>
        <end position="244"/>
    </location>
</feature>
<sequence length="306" mass="33325">MTVAPTTGRTPRFRIRRSSRMAILFLSPFFLLFFAFTISPIVYSAYLSVFSETTSGLGLGATERTFVGVANYARALQDSTFLSGFVNIALYCVIYIPTMIGLALVLALMLDSAVARARGFFRLAFYMPNIVPGLIAAIIWVYLYTPGVSPLVDAFEMTGANWSMSGQLAALLSLSNISVWLHTGYNVILFYAALQAVPREVLEAARVDGAGPIRTAFAIKAQMIRGAVSMATLFTVVGALQLFAEVLPLANRATAIDSTWTPNMFIYQVAFERHDFGYAAATAIVFAALIGAMSWTITRIESKVKP</sequence>
<feature type="transmembrane region" description="Helical" evidence="7">
    <location>
        <begin position="123"/>
        <end position="144"/>
    </location>
</feature>
<evidence type="ECO:0000256" key="7">
    <source>
        <dbReference type="RuleBase" id="RU363032"/>
    </source>
</evidence>
<evidence type="ECO:0000259" key="8">
    <source>
        <dbReference type="PROSITE" id="PS50928"/>
    </source>
</evidence>
<dbReference type="CDD" id="cd06261">
    <property type="entry name" value="TM_PBP2"/>
    <property type="match status" value="1"/>
</dbReference>
<dbReference type="Pfam" id="PF00528">
    <property type="entry name" value="BPD_transp_1"/>
    <property type="match status" value="1"/>
</dbReference>
<protein>
    <submittedName>
        <fullName evidence="9">Sugar ABC transporter permease</fullName>
    </submittedName>
</protein>
<organism evidence="9 10">
    <name type="scientific">Nesterenkonia aethiopica</name>
    <dbReference type="NCBI Taxonomy" id="269144"/>
    <lineage>
        <taxon>Bacteria</taxon>
        <taxon>Bacillati</taxon>
        <taxon>Actinomycetota</taxon>
        <taxon>Actinomycetes</taxon>
        <taxon>Micrococcales</taxon>
        <taxon>Micrococcaceae</taxon>
        <taxon>Nesterenkonia</taxon>
    </lineage>
</organism>
<evidence type="ECO:0000256" key="4">
    <source>
        <dbReference type="ARBA" id="ARBA00022692"/>
    </source>
</evidence>
<comment type="subcellular location">
    <subcellularLocation>
        <location evidence="1 7">Cell membrane</location>
        <topology evidence="1 7">Multi-pass membrane protein</topology>
    </subcellularLocation>
</comment>
<keyword evidence="2 7" id="KW-0813">Transport</keyword>
<keyword evidence="6 7" id="KW-0472">Membrane</keyword>
<evidence type="ECO:0000313" key="9">
    <source>
        <dbReference type="EMBL" id="GAA3075446.1"/>
    </source>
</evidence>
<keyword evidence="5 7" id="KW-1133">Transmembrane helix</keyword>
<evidence type="ECO:0000256" key="5">
    <source>
        <dbReference type="ARBA" id="ARBA00022989"/>
    </source>
</evidence>
<feature type="domain" description="ABC transmembrane type-1" evidence="8">
    <location>
        <begin position="85"/>
        <end position="297"/>
    </location>
</feature>
<reference evidence="10" key="1">
    <citation type="journal article" date="2019" name="Int. J. Syst. Evol. Microbiol.">
        <title>The Global Catalogue of Microorganisms (GCM) 10K type strain sequencing project: providing services to taxonomists for standard genome sequencing and annotation.</title>
        <authorList>
            <consortium name="The Broad Institute Genomics Platform"/>
            <consortium name="The Broad Institute Genome Sequencing Center for Infectious Disease"/>
            <person name="Wu L."/>
            <person name="Ma J."/>
        </authorList>
    </citation>
    <scope>NUCLEOTIDE SEQUENCE [LARGE SCALE GENOMIC DNA]</scope>
    <source>
        <strain evidence="10">JCM 14309</strain>
    </source>
</reference>
<comment type="caution">
    <text evidence="9">The sequence shown here is derived from an EMBL/GenBank/DDBJ whole genome shotgun (WGS) entry which is preliminary data.</text>
</comment>
<feature type="transmembrane region" description="Helical" evidence="7">
    <location>
        <begin position="276"/>
        <end position="297"/>
    </location>
</feature>
<dbReference type="PROSITE" id="PS50928">
    <property type="entry name" value="ABC_TM1"/>
    <property type="match status" value="1"/>
</dbReference>
<accession>A0ABP6M826</accession>
<dbReference type="InterPro" id="IPR035906">
    <property type="entry name" value="MetI-like_sf"/>
</dbReference>
<dbReference type="InterPro" id="IPR000515">
    <property type="entry name" value="MetI-like"/>
</dbReference>
<name>A0ABP6M826_9MICC</name>
<comment type="similarity">
    <text evidence="7">Belongs to the binding-protein-dependent transport system permease family.</text>
</comment>
<dbReference type="InterPro" id="IPR051393">
    <property type="entry name" value="ABC_transporter_permease"/>
</dbReference>
<proteinExistence type="inferred from homology"/>
<keyword evidence="3" id="KW-1003">Cell membrane</keyword>
<feature type="transmembrane region" description="Helical" evidence="7">
    <location>
        <begin position="88"/>
        <end position="111"/>
    </location>
</feature>
<gene>
    <name evidence="9" type="ORF">GCM10010529_29020</name>
</gene>
<dbReference type="PANTHER" id="PTHR30193">
    <property type="entry name" value="ABC TRANSPORTER PERMEASE PROTEIN"/>
    <property type="match status" value="1"/>
</dbReference>
<dbReference type="EMBL" id="BAAAVT010000025">
    <property type="protein sequence ID" value="GAA3075446.1"/>
    <property type="molecule type" value="Genomic_DNA"/>
</dbReference>
<evidence type="ECO:0000313" key="10">
    <source>
        <dbReference type="Proteomes" id="UP001500236"/>
    </source>
</evidence>
<dbReference type="SUPFAM" id="SSF161098">
    <property type="entry name" value="MetI-like"/>
    <property type="match status" value="1"/>
</dbReference>
<dbReference type="Gene3D" id="1.10.3720.10">
    <property type="entry name" value="MetI-like"/>
    <property type="match status" value="1"/>
</dbReference>
<evidence type="ECO:0000256" key="6">
    <source>
        <dbReference type="ARBA" id="ARBA00023136"/>
    </source>
</evidence>
<evidence type="ECO:0000256" key="3">
    <source>
        <dbReference type="ARBA" id="ARBA00022475"/>
    </source>
</evidence>
<keyword evidence="4 7" id="KW-0812">Transmembrane</keyword>
<dbReference type="Proteomes" id="UP001500236">
    <property type="component" value="Unassembled WGS sequence"/>
</dbReference>